<organism evidence="1 2">
    <name type="scientific">Pollutimonas subterranea</name>
    <dbReference type="NCBI Taxonomy" id="2045210"/>
    <lineage>
        <taxon>Bacteria</taxon>
        <taxon>Pseudomonadati</taxon>
        <taxon>Pseudomonadota</taxon>
        <taxon>Betaproteobacteria</taxon>
        <taxon>Burkholderiales</taxon>
        <taxon>Alcaligenaceae</taxon>
        <taxon>Pollutimonas</taxon>
    </lineage>
</organism>
<dbReference type="Gene3D" id="3.40.1660.10">
    <property type="entry name" value="EreA-like (biosynthetic domain)"/>
    <property type="match status" value="1"/>
</dbReference>
<proteinExistence type="predicted"/>
<keyword evidence="1" id="KW-0808">Transferase</keyword>
<dbReference type="OrthoDB" id="9810066at2"/>
<gene>
    <name evidence="1" type="ORF">CR159_14970</name>
</gene>
<keyword evidence="2" id="KW-1185">Reference proteome</keyword>
<keyword evidence="1" id="KW-0489">Methyltransferase</keyword>
<dbReference type="EMBL" id="PDNW01000013">
    <property type="protein sequence ID" value="PLC49061.1"/>
    <property type="molecule type" value="Genomic_DNA"/>
</dbReference>
<dbReference type="Gene3D" id="1.20.1440.30">
    <property type="entry name" value="Biosynthetic Protein domain"/>
    <property type="match status" value="1"/>
</dbReference>
<dbReference type="PANTHER" id="PTHR31299:SF0">
    <property type="entry name" value="ESTERASE, PUTATIVE (AFU_ORTHOLOGUE AFUA_1G05850)-RELATED"/>
    <property type="match status" value="1"/>
</dbReference>
<comment type="caution">
    <text evidence="1">The sequence shown here is derived from an EMBL/GenBank/DDBJ whole genome shotgun (WGS) entry which is preliminary data.</text>
</comment>
<name>A0A2N4U217_9BURK</name>
<reference evidence="1 2" key="1">
    <citation type="submission" date="2017-10" db="EMBL/GenBank/DDBJ databases">
        <title>Two draft genome sequences of Pusillimonas sp. strains isolated from a nitrate- and radionuclide-contaminated groundwater in Russia.</title>
        <authorList>
            <person name="Grouzdev D.S."/>
            <person name="Tourova T.P."/>
            <person name="Goeva M.A."/>
            <person name="Babich T.L."/>
            <person name="Sokolova D.S."/>
            <person name="Abdullin R."/>
            <person name="Poltaraus A.B."/>
            <person name="Toshchakov S.V."/>
            <person name="Nazina T.N."/>
        </authorList>
    </citation>
    <scope>NUCLEOTIDE SEQUENCE [LARGE SCALE GENOMIC DNA]</scope>
    <source>
        <strain evidence="1 2">JR1/69-3-13</strain>
    </source>
</reference>
<dbReference type="AlphaFoldDB" id="A0A2N4U217"/>
<dbReference type="InterPro" id="IPR052036">
    <property type="entry name" value="Hydrolase/PRTase-associated"/>
</dbReference>
<evidence type="ECO:0000313" key="2">
    <source>
        <dbReference type="Proteomes" id="UP000234190"/>
    </source>
</evidence>
<sequence>MHFNSVEELASRVRGAALPLDTPDDLDPLIHAVGDARYLLLGEASHGTHEFYTWRAEITKRLILEKQCSFIAVEGDWPDCYRLNRYVKGLAESGDSAEQVLRTFDRWPTWMWANREVAALAEWLRAHNEALPADDRVGFYGLDVYSLWDSMTAVVEYLETVDPALAGSAKAAYLCFEPYGEDAQAYARATVLVPTSCEEEAVAVLRALQDREPEYGRDGREAYYNAEQNALIARGAEEYYRAMVRGGAMSWNVRDRHMVETLERLMSHHGEKSKAIVWEHNTHIGDARYTDMAGAGMVNVGQLLREKHAQDAEVFLVGFGTYSGTVLAASEWGAPMQKMRMPDARAHSLKELLHRAGQTSTADARRRSANMMLLFDGGPDGGIAGLDDPIHHRAIGVVYDPRAERRGNYVPSRVPQRYDAFLFVHTTRALDALHMPASNAADMPETYPSGK</sequence>
<dbReference type="InterPro" id="IPR014622">
    <property type="entry name" value="UCP036794_erythomycin"/>
</dbReference>
<dbReference type="SUPFAM" id="SSF159501">
    <property type="entry name" value="EreA/ChaN-like"/>
    <property type="match status" value="1"/>
</dbReference>
<dbReference type="Proteomes" id="UP000234190">
    <property type="component" value="Unassembled WGS sequence"/>
</dbReference>
<dbReference type="GO" id="GO:0032259">
    <property type="term" value="P:methylation"/>
    <property type="evidence" value="ECO:0007669"/>
    <property type="project" value="UniProtKB-KW"/>
</dbReference>
<accession>A0A2N4U217</accession>
<dbReference type="GO" id="GO:0008168">
    <property type="term" value="F:methyltransferase activity"/>
    <property type="evidence" value="ECO:0007669"/>
    <property type="project" value="UniProtKB-KW"/>
</dbReference>
<dbReference type="Gene3D" id="3.30.1870.10">
    <property type="entry name" value="EreA-like, domain 2"/>
    <property type="match status" value="1"/>
</dbReference>
<evidence type="ECO:0000313" key="1">
    <source>
        <dbReference type="EMBL" id="PLC49061.1"/>
    </source>
</evidence>
<dbReference type="RefSeq" id="WP_102074769.1">
    <property type="nucleotide sequence ID" value="NZ_PDNW01000013.1"/>
</dbReference>
<dbReference type="PANTHER" id="PTHR31299">
    <property type="entry name" value="ESTERASE, PUTATIVE (AFU_ORTHOLOGUE AFUA_1G05850)-RELATED"/>
    <property type="match status" value="1"/>
</dbReference>
<dbReference type="Pfam" id="PF05139">
    <property type="entry name" value="Erythro_esteras"/>
    <property type="match status" value="1"/>
</dbReference>
<dbReference type="CDD" id="cd14728">
    <property type="entry name" value="Ere-like"/>
    <property type="match status" value="1"/>
</dbReference>
<dbReference type="GO" id="GO:0046677">
    <property type="term" value="P:response to antibiotic"/>
    <property type="evidence" value="ECO:0007669"/>
    <property type="project" value="InterPro"/>
</dbReference>
<dbReference type="PIRSF" id="PIRSF036794">
    <property type="entry name" value="UCP_erythr_ester"/>
    <property type="match status" value="1"/>
</dbReference>
<protein>
    <submittedName>
        <fullName evidence="1">Protein-L-isoaspartate O-methyltransferase</fullName>
    </submittedName>
</protein>
<dbReference type="InterPro" id="IPR007815">
    <property type="entry name" value="Emycin_Estase"/>
</dbReference>